<gene>
    <name evidence="1" type="ORF">FJZ00_11980</name>
</gene>
<dbReference type="AlphaFoldDB" id="A0A937X957"/>
<protein>
    <submittedName>
        <fullName evidence="1">Uncharacterized protein</fullName>
    </submittedName>
</protein>
<proteinExistence type="predicted"/>
<sequence length="84" mass="8904">MFLACARAAFTLIDPADGHGKRMSVADCNKRRRGLDVPVAISGIAVPDIGGQGERVPSGFVGTVSEQGKGFKRSPSARRFWTNG</sequence>
<evidence type="ECO:0000313" key="2">
    <source>
        <dbReference type="Proteomes" id="UP000703893"/>
    </source>
</evidence>
<name>A0A937X957_9BACT</name>
<comment type="caution">
    <text evidence="1">The sequence shown here is derived from an EMBL/GenBank/DDBJ whole genome shotgun (WGS) entry which is preliminary data.</text>
</comment>
<dbReference type="EMBL" id="VGJX01000755">
    <property type="protein sequence ID" value="MBM3275866.1"/>
    <property type="molecule type" value="Genomic_DNA"/>
</dbReference>
<evidence type="ECO:0000313" key="1">
    <source>
        <dbReference type="EMBL" id="MBM3275866.1"/>
    </source>
</evidence>
<accession>A0A937X957</accession>
<dbReference type="Proteomes" id="UP000703893">
    <property type="component" value="Unassembled WGS sequence"/>
</dbReference>
<reference evidence="1 2" key="1">
    <citation type="submission" date="2019-03" db="EMBL/GenBank/DDBJ databases">
        <title>Lake Tanganyika Metagenome-Assembled Genomes (MAGs).</title>
        <authorList>
            <person name="Tran P."/>
        </authorList>
    </citation>
    <scope>NUCLEOTIDE SEQUENCE [LARGE SCALE GENOMIC DNA]</scope>
    <source>
        <strain evidence="1">K_DeepCast_65m_m2_236</strain>
    </source>
</reference>
<organism evidence="1 2">
    <name type="scientific">Candidatus Tanganyikabacteria bacterium</name>
    <dbReference type="NCBI Taxonomy" id="2961651"/>
    <lineage>
        <taxon>Bacteria</taxon>
        <taxon>Bacillati</taxon>
        <taxon>Candidatus Sericytochromatia</taxon>
        <taxon>Candidatus Tanganyikabacteria</taxon>
    </lineage>
</organism>